<protein>
    <recommendedName>
        <fullName evidence="3">PAS domain-containing protein</fullName>
    </recommendedName>
</protein>
<accession>A0A975FZ31</accession>
<reference evidence="1" key="1">
    <citation type="submission" date="2021-04" db="EMBL/GenBank/DDBJ databases">
        <title>The complete genome sequence of Caulobacter sp. S6.</title>
        <authorList>
            <person name="Tang Y."/>
            <person name="Ouyang W."/>
            <person name="Liu Q."/>
            <person name="Huang B."/>
            <person name="Guo Z."/>
            <person name="Lei P."/>
        </authorList>
    </citation>
    <scope>NUCLEOTIDE SEQUENCE</scope>
    <source>
        <strain evidence="1">S6</strain>
    </source>
</reference>
<dbReference type="InterPro" id="IPR035965">
    <property type="entry name" value="PAS-like_dom_sf"/>
</dbReference>
<dbReference type="RefSeq" id="WP_211937544.1">
    <property type="nucleotide sequence ID" value="NZ_CP073078.1"/>
</dbReference>
<gene>
    <name evidence="1" type="ORF">KCG34_20935</name>
</gene>
<organism evidence="1 2">
    <name type="scientific">Phenylobacterium montanum</name>
    <dbReference type="NCBI Taxonomy" id="2823693"/>
    <lineage>
        <taxon>Bacteria</taxon>
        <taxon>Pseudomonadati</taxon>
        <taxon>Pseudomonadota</taxon>
        <taxon>Alphaproteobacteria</taxon>
        <taxon>Caulobacterales</taxon>
        <taxon>Caulobacteraceae</taxon>
        <taxon>Phenylobacterium</taxon>
    </lineage>
</organism>
<dbReference type="KEGG" id="caul:KCG34_20935"/>
<evidence type="ECO:0000313" key="1">
    <source>
        <dbReference type="EMBL" id="QUD87492.1"/>
    </source>
</evidence>
<sequence>MDNQRFVLSENLRHLRERLPHLDVKLQPQVRQMISTAERELALFDASEQGASHPWGRDDEELQAARRRTLDWFHAEFGLSSTLASLIDPRPGLMIVDVNPIYAAATGVTPADIAGRPLFVAFPDGADDPQANGVANLYASLRRVAATGVAETMPVQRYDTREPDTGAWRARYWKIENSALVDDAGWLIYLLHRVAEVDSAS</sequence>
<name>A0A975FZ31_9CAUL</name>
<dbReference type="Gene3D" id="3.30.450.20">
    <property type="entry name" value="PAS domain"/>
    <property type="match status" value="1"/>
</dbReference>
<dbReference type="AlphaFoldDB" id="A0A975FZ31"/>
<keyword evidence="2" id="KW-1185">Reference proteome</keyword>
<dbReference type="Proteomes" id="UP000676409">
    <property type="component" value="Chromosome"/>
</dbReference>
<dbReference type="EMBL" id="CP073078">
    <property type="protein sequence ID" value="QUD87492.1"/>
    <property type="molecule type" value="Genomic_DNA"/>
</dbReference>
<evidence type="ECO:0008006" key="3">
    <source>
        <dbReference type="Google" id="ProtNLM"/>
    </source>
</evidence>
<evidence type="ECO:0000313" key="2">
    <source>
        <dbReference type="Proteomes" id="UP000676409"/>
    </source>
</evidence>
<proteinExistence type="predicted"/>
<dbReference type="SUPFAM" id="SSF55785">
    <property type="entry name" value="PYP-like sensor domain (PAS domain)"/>
    <property type="match status" value="1"/>
</dbReference>